<evidence type="ECO:0000313" key="4">
    <source>
        <dbReference type="Proteomes" id="UP000683575"/>
    </source>
</evidence>
<dbReference type="InterPro" id="IPR025847">
    <property type="entry name" value="MEDS_domain"/>
</dbReference>
<dbReference type="AlphaFoldDB" id="A0A975T388"/>
<evidence type="ECO:0000313" key="3">
    <source>
        <dbReference type="EMBL" id="QWZ10059.1"/>
    </source>
</evidence>
<feature type="domain" description="MEDS" evidence="2">
    <location>
        <begin position="23"/>
        <end position="125"/>
    </location>
</feature>
<protein>
    <submittedName>
        <fullName evidence="3">MEDS domain-containing protein</fullName>
    </submittedName>
</protein>
<evidence type="ECO:0000256" key="1">
    <source>
        <dbReference type="SAM" id="MobiDB-lite"/>
    </source>
</evidence>
<feature type="compositionally biased region" description="Low complexity" evidence="1">
    <location>
        <begin position="175"/>
        <end position="187"/>
    </location>
</feature>
<feature type="region of interest" description="Disordered" evidence="1">
    <location>
        <begin position="150"/>
        <end position="187"/>
    </location>
</feature>
<proteinExistence type="predicted"/>
<dbReference type="Pfam" id="PF14417">
    <property type="entry name" value="MEDS"/>
    <property type="match status" value="1"/>
</dbReference>
<evidence type="ECO:0000259" key="2">
    <source>
        <dbReference type="Pfam" id="PF14417"/>
    </source>
</evidence>
<dbReference type="Proteomes" id="UP000683575">
    <property type="component" value="Chromosome"/>
</dbReference>
<name>A0A975T388_9ACTN</name>
<reference evidence="3" key="1">
    <citation type="submission" date="2021-06" db="EMBL/GenBank/DDBJ databases">
        <title>Complete genome sequence of Nocardioides sp. G188.</title>
        <authorList>
            <person name="Im W.-T."/>
        </authorList>
    </citation>
    <scope>NUCLEOTIDE SEQUENCE</scope>
    <source>
        <strain evidence="3">G188</strain>
    </source>
</reference>
<dbReference type="RefSeq" id="WP_216941905.1">
    <property type="nucleotide sequence ID" value="NZ_CP077062.1"/>
</dbReference>
<keyword evidence="4" id="KW-1185">Reference proteome</keyword>
<gene>
    <name evidence="3" type="ORF">KRR39_10170</name>
</gene>
<sequence length="187" mass="20281">MLLPTNARAQAVGEAGVADPPTHRFDVRPAAEVYLQSGKFSVEHMTSVLSDTLDEVTAGGPGLLRATGEMPWPGVLLEPHGADDFFVYEAALNDIVDRKPAVFLCLYDLQRFGLDHLVAVLKTHPVVLLDQTVLDNPHFATRAEYDAEVADPDRRPLNAAPPTHTCRTRGRRSSRASCGSPGSSPRD</sequence>
<dbReference type="EMBL" id="CP077062">
    <property type="protein sequence ID" value="QWZ10059.1"/>
    <property type="molecule type" value="Genomic_DNA"/>
</dbReference>
<accession>A0A975T388</accession>
<organism evidence="3 4">
    <name type="scientific">Nocardioides panacis</name>
    <dbReference type="NCBI Taxonomy" id="2849501"/>
    <lineage>
        <taxon>Bacteria</taxon>
        <taxon>Bacillati</taxon>
        <taxon>Actinomycetota</taxon>
        <taxon>Actinomycetes</taxon>
        <taxon>Propionibacteriales</taxon>
        <taxon>Nocardioidaceae</taxon>
        <taxon>Nocardioides</taxon>
    </lineage>
</organism>
<dbReference type="KEGG" id="nps:KRR39_10170"/>